<evidence type="ECO:0000259" key="1">
    <source>
        <dbReference type="PROSITE" id="PS50097"/>
    </source>
</evidence>
<keyword evidence="3" id="KW-1185">Reference proteome</keyword>
<dbReference type="Pfam" id="PF00651">
    <property type="entry name" value="BTB"/>
    <property type="match status" value="1"/>
</dbReference>
<evidence type="ECO:0000313" key="2">
    <source>
        <dbReference type="EMBL" id="EFC37932.1"/>
    </source>
</evidence>
<dbReference type="Gene3D" id="3.30.710.10">
    <property type="entry name" value="Potassium Channel Kv1.1, Chain A"/>
    <property type="match status" value="1"/>
</dbReference>
<feature type="domain" description="BTB" evidence="1">
    <location>
        <begin position="263"/>
        <end position="337"/>
    </location>
</feature>
<dbReference type="InterPro" id="IPR011333">
    <property type="entry name" value="SKP1/BTB/POZ_sf"/>
</dbReference>
<proteinExistence type="predicted"/>
<dbReference type="KEGG" id="ngr:NAEGRDRAFT_74363"/>
<dbReference type="InterPro" id="IPR000210">
    <property type="entry name" value="BTB/POZ_dom"/>
</dbReference>
<dbReference type="PROSITE" id="PS50097">
    <property type="entry name" value="BTB"/>
    <property type="match status" value="1"/>
</dbReference>
<dbReference type="EMBL" id="GG738913">
    <property type="protein sequence ID" value="EFC37932.1"/>
    <property type="molecule type" value="Genomic_DNA"/>
</dbReference>
<gene>
    <name evidence="2" type="ORF">NAEGRDRAFT_74363</name>
</gene>
<organism evidence="3">
    <name type="scientific">Naegleria gruberi</name>
    <name type="common">Amoeba</name>
    <dbReference type="NCBI Taxonomy" id="5762"/>
    <lineage>
        <taxon>Eukaryota</taxon>
        <taxon>Discoba</taxon>
        <taxon>Heterolobosea</taxon>
        <taxon>Tetramitia</taxon>
        <taxon>Eutetramitia</taxon>
        <taxon>Vahlkampfiidae</taxon>
        <taxon>Naegleria</taxon>
    </lineage>
</organism>
<reference evidence="2 3" key="1">
    <citation type="journal article" date="2010" name="Cell">
        <title>The genome of Naegleria gruberi illuminates early eukaryotic versatility.</title>
        <authorList>
            <person name="Fritz-Laylin L.K."/>
            <person name="Prochnik S.E."/>
            <person name="Ginger M.L."/>
            <person name="Dacks J.B."/>
            <person name="Carpenter M.L."/>
            <person name="Field M.C."/>
            <person name="Kuo A."/>
            <person name="Paredez A."/>
            <person name="Chapman J."/>
            <person name="Pham J."/>
            <person name="Shu S."/>
            <person name="Neupane R."/>
            <person name="Cipriano M."/>
            <person name="Mancuso J."/>
            <person name="Tu H."/>
            <person name="Salamov A."/>
            <person name="Lindquist E."/>
            <person name="Shapiro H."/>
            <person name="Lucas S."/>
            <person name="Grigoriev I.V."/>
            <person name="Cande W.Z."/>
            <person name="Fulton C."/>
            <person name="Rokhsar D.S."/>
            <person name="Dawson S.C."/>
        </authorList>
    </citation>
    <scope>NUCLEOTIDE SEQUENCE [LARGE SCALE GENOMIC DNA]</scope>
    <source>
        <strain evidence="2 3">NEG-M</strain>
    </source>
</reference>
<dbReference type="RefSeq" id="XP_002670676.1">
    <property type="nucleotide sequence ID" value="XM_002670630.1"/>
</dbReference>
<dbReference type="VEuPathDB" id="AmoebaDB:NAEGRDRAFT_74363"/>
<name>D2VZ53_NAEGR</name>
<sequence length="392" mass="45767">MKYTLPTDFNNHKIRKILKNGNIITIAGNGKRGHGGDSTFDISKNPHIGGFKYPQKLEIKLKKHSRDLLFKTSIYAFIPLIEILSPLFSKLILKNEPLISSLNSTQQQIIQNLIDSQLYNEIKLKFNDDEILNVLFILGLFQNNEFIELKKLCVFQFIQSLTIQNLSKKWEEIELYLSQCTNELHLKNYILEYLHNYCVEFAAIQTKTEEGSKYLPTLPIMTRYCVNIFSKIVLSQPNPIILNEIIEIEPLKINQLYNDKKTSDLKIQMDENNYLYCHKTILSSTSSLFNAMFDCGSTFADLNKSEKIISLLDMAMKYEVKYLVIYCKNNFRITIDNYFDIVSICENYIDLEFFESFFKELLKFGIQNRKKLFYDSETVSRLPPKLCQAMVI</sequence>
<dbReference type="GeneID" id="8857839"/>
<accession>D2VZ53</accession>
<evidence type="ECO:0000313" key="3">
    <source>
        <dbReference type="Proteomes" id="UP000006671"/>
    </source>
</evidence>
<dbReference type="InParanoid" id="D2VZ53"/>
<protein>
    <submittedName>
        <fullName evidence="2">Predicted protein</fullName>
    </submittedName>
</protein>
<dbReference type="Proteomes" id="UP000006671">
    <property type="component" value="Unassembled WGS sequence"/>
</dbReference>
<dbReference type="SUPFAM" id="SSF54695">
    <property type="entry name" value="POZ domain"/>
    <property type="match status" value="1"/>
</dbReference>
<dbReference type="AlphaFoldDB" id="D2VZ53"/>